<evidence type="ECO:0000313" key="2">
    <source>
        <dbReference type="Proteomes" id="UP000266841"/>
    </source>
</evidence>
<sequence length="147" mass="15730">MLCLRPRCSASTLHSRTPQARRPPVLRSPPLAGLRVAVGLRSHLPLLSSAAASGLAHGPSVLHLSHSLFPTIEGGSLRDLWTEGNAGNNIQQQKPIITRKIERSSFFEIQPTFPSIMKLSVALLATISGAAAFAPAAKQQVRTALNR</sequence>
<reference evidence="1 2" key="1">
    <citation type="journal article" date="2012" name="Genome Biol.">
        <title>Genome and low-iron response of an oceanic diatom adapted to chronic iron limitation.</title>
        <authorList>
            <person name="Lommer M."/>
            <person name="Specht M."/>
            <person name="Roy A.S."/>
            <person name="Kraemer L."/>
            <person name="Andreson R."/>
            <person name="Gutowska M.A."/>
            <person name="Wolf J."/>
            <person name="Bergner S.V."/>
            <person name="Schilhabel M.B."/>
            <person name="Klostermeier U.C."/>
            <person name="Beiko R.G."/>
            <person name="Rosenstiel P."/>
            <person name="Hippler M."/>
            <person name="Laroche J."/>
        </authorList>
    </citation>
    <scope>NUCLEOTIDE SEQUENCE [LARGE SCALE GENOMIC DNA]</scope>
    <source>
        <strain evidence="1 2">CCMP1005</strain>
    </source>
</reference>
<accession>K0T0R9</accession>
<gene>
    <name evidence="1" type="ORF">THAOC_07264</name>
</gene>
<evidence type="ECO:0000313" key="1">
    <source>
        <dbReference type="EMBL" id="EJK71315.1"/>
    </source>
</evidence>
<dbReference type="EMBL" id="AGNL01007404">
    <property type="protein sequence ID" value="EJK71315.1"/>
    <property type="molecule type" value="Genomic_DNA"/>
</dbReference>
<organism evidence="1 2">
    <name type="scientific">Thalassiosira oceanica</name>
    <name type="common">Marine diatom</name>
    <dbReference type="NCBI Taxonomy" id="159749"/>
    <lineage>
        <taxon>Eukaryota</taxon>
        <taxon>Sar</taxon>
        <taxon>Stramenopiles</taxon>
        <taxon>Ochrophyta</taxon>
        <taxon>Bacillariophyta</taxon>
        <taxon>Coscinodiscophyceae</taxon>
        <taxon>Thalassiosirophycidae</taxon>
        <taxon>Thalassiosirales</taxon>
        <taxon>Thalassiosiraceae</taxon>
        <taxon>Thalassiosira</taxon>
    </lineage>
</organism>
<protein>
    <submittedName>
        <fullName evidence="1">Uncharacterized protein</fullName>
    </submittedName>
</protein>
<dbReference type="AlphaFoldDB" id="K0T0R9"/>
<comment type="caution">
    <text evidence="1">The sequence shown here is derived from an EMBL/GenBank/DDBJ whole genome shotgun (WGS) entry which is preliminary data.</text>
</comment>
<name>K0T0R9_THAOC</name>
<dbReference type="Proteomes" id="UP000266841">
    <property type="component" value="Unassembled WGS sequence"/>
</dbReference>
<proteinExistence type="predicted"/>
<keyword evidence="2" id="KW-1185">Reference proteome</keyword>